<protein>
    <submittedName>
        <fullName evidence="1">Uncharacterized protein</fullName>
    </submittedName>
</protein>
<evidence type="ECO:0000313" key="2">
    <source>
        <dbReference type="Proteomes" id="UP000319143"/>
    </source>
</evidence>
<proteinExistence type="predicted"/>
<dbReference type="RefSeq" id="WP_146531064.1">
    <property type="nucleotide sequence ID" value="NZ_SJPV01000018.1"/>
</dbReference>
<evidence type="ECO:0000313" key="1">
    <source>
        <dbReference type="EMBL" id="TWU31180.1"/>
    </source>
</evidence>
<accession>A0A5C6D2W8</accession>
<dbReference type="Proteomes" id="UP000319143">
    <property type="component" value="Unassembled WGS sequence"/>
</dbReference>
<reference evidence="1 2" key="1">
    <citation type="submission" date="2019-02" db="EMBL/GenBank/DDBJ databases">
        <title>Deep-cultivation of Planctomycetes and their phenomic and genomic characterization uncovers novel biology.</title>
        <authorList>
            <person name="Wiegand S."/>
            <person name="Jogler M."/>
            <person name="Boedeker C."/>
            <person name="Pinto D."/>
            <person name="Vollmers J."/>
            <person name="Rivas-Marin E."/>
            <person name="Kohn T."/>
            <person name="Peeters S.H."/>
            <person name="Heuer A."/>
            <person name="Rast P."/>
            <person name="Oberbeckmann S."/>
            <person name="Bunk B."/>
            <person name="Jeske O."/>
            <person name="Meyerdierks A."/>
            <person name="Storesund J.E."/>
            <person name="Kallscheuer N."/>
            <person name="Luecker S."/>
            <person name="Lage O.M."/>
            <person name="Pohl T."/>
            <person name="Merkel B.J."/>
            <person name="Hornburger P."/>
            <person name="Mueller R.-W."/>
            <person name="Bruemmer F."/>
            <person name="Labrenz M."/>
            <person name="Spormann A.M."/>
            <person name="Op Den Camp H."/>
            <person name="Overmann J."/>
            <person name="Amann R."/>
            <person name="Jetten M.S.M."/>
            <person name="Mascher T."/>
            <person name="Medema M.H."/>
            <person name="Devos D.P."/>
            <person name="Kaster A.-K."/>
            <person name="Ovreas L."/>
            <person name="Rohde M."/>
            <person name="Galperin M.Y."/>
            <person name="Jogler C."/>
        </authorList>
    </citation>
    <scope>NUCLEOTIDE SEQUENCE [LARGE SCALE GENOMIC DNA]</scope>
    <source>
        <strain evidence="1 2">Poly41</strain>
    </source>
</reference>
<gene>
    <name evidence="1" type="ORF">Poly41_63710</name>
</gene>
<organism evidence="1 2">
    <name type="scientific">Novipirellula artificiosorum</name>
    <dbReference type="NCBI Taxonomy" id="2528016"/>
    <lineage>
        <taxon>Bacteria</taxon>
        <taxon>Pseudomonadati</taxon>
        <taxon>Planctomycetota</taxon>
        <taxon>Planctomycetia</taxon>
        <taxon>Pirellulales</taxon>
        <taxon>Pirellulaceae</taxon>
        <taxon>Novipirellula</taxon>
    </lineage>
</organism>
<keyword evidence="2" id="KW-1185">Reference proteome</keyword>
<sequence length="106" mass="12100">MTLAIDDAEPRKFRTYGLIGFNDWTSPRYAYTKMFAHYGEQFGHWSWYRVADVQLKAGSSRLTLGAKQGASIDAAMLLPVDAAVDRSAMNLLQNWNYGPWYDSLDR</sequence>
<comment type="caution">
    <text evidence="1">The sequence shown here is derived from an EMBL/GenBank/DDBJ whole genome shotgun (WGS) entry which is preliminary data.</text>
</comment>
<dbReference type="EMBL" id="SJPV01000018">
    <property type="protein sequence ID" value="TWU31180.1"/>
    <property type="molecule type" value="Genomic_DNA"/>
</dbReference>
<dbReference type="AlphaFoldDB" id="A0A5C6D2W8"/>
<name>A0A5C6D2W8_9BACT</name>